<evidence type="ECO:0000313" key="2">
    <source>
        <dbReference type="Proteomes" id="UP000015530"/>
    </source>
</evidence>
<dbReference type="Proteomes" id="UP000015530">
    <property type="component" value="Unassembled WGS sequence"/>
</dbReference>
<dbReference type="InterPro" id="IPR040442">
    <property type="entry name" value="Pyrv_kinase-like_dom_sf"/>
</dbReference>
<evidence type="ECO:0000313" key="1">
    <source>
        <dbReference type="EMBL" id="EQB43166.1"/>
    </source>
</evidence>
<dbReference type="AlphaFoldDB" id="T0KV39"/>
<dbReference type="InterPro" id="IPR015813">
    <property type="entry name" value="Pyrv/PenolPyrv_kinase-like_dom"/>
</dbReference>
<protein>
    <recommendedName>
        <fullName evidence="3">Methylisocitrate lyase</fullName>
    </recommendedName>
</protein>
<sequence>MAEKAKEMIRASQLPLLVDMDTGYGGLFKLKISKCRKNAGI</sequence>
<dbReference type="GO" id="GO:0003824">
    <property type="term" value="F:catalytic activity"/>
    <property type="evidence" value="ECO:0007669"/>
    <property type="project" value="InterPro"/>
</dbReference>
<evidence type="ECO:0008006" key="3">
    <source>
        <dbReference type="Google" id="ProtNLM"/>
    </source>
</evidence>
<organism evidence="1 2">
    <name type="scientific">Colletotrichum gloeosporioides (strain Cg-14)</name>
    <name type="common">Anthracnose fungus</name>
    <name type="synonym">Glomerella cingulata</name>
    <dbReference type="NCBI Taxonomy" id="1237896"/>
    <lineage>
        <taxon>Eukaryota</taxon>
        <taxon>Fungi</taxon>
        <taxon>Dikarya</taxon>
        <taxon>Ascomycota</taxon>
        <taxon>Pezizomycotina</taxon>
        <taxon>Sordariomycetes</taxon>
        <taxon>Hypocreomycetidae</taxon>
        <taxon>Glomerellales</taxon>
        <taxon>Glomerellaceae</taxon>
        <taxon>Colletotrichum</taxon>
        <taxon>Colletotrichum gloeosporioides species complex</taxon>
    </lineage>
</organism>
<dbReference type="Gene3D" id="3.20.20.60">
    <property type="entry name" value="Phosphoenolpyruvate-binding domains"/>
    <property type="match status" value="1"/>
</dbReference>
<dbReference type="HOGENOM" id="CLU_3279430_0_0_1"/>
<gene>
    <name evidence="1" type="ORF">CGLO_18216</name>
</gene>
<name>T0KV39_COLGC</name>
<dbReference type="EMBL" id="AMYD01004436">
    <property type="protein sequence ID" value="EQB43166.1"/>
    <property type="molecule type" value="Genomic_DNA"/>
</dbReference>
<dbReference type="SUPFAM" id="SSF51621">
    <property type="entry name" value="Phosphoenolpyruvate/pyruvate domain"/>
    <property type="match status" value="1"/>
</dbReference>
<accession>T0KV39</accession>
<comment type="caution">
    <text evidence="1">The sequence shown here is derived from an EMBL/GenBank/DDBJ whole genome shotgun (WGS) entry which is preliminary data.</text>
</comment>
<reference evidence="2" key="1">
    <citation type="journal article" date="2013" name="Mol. Plant Microbe Interact.">
        <title>Global aspects of pacC regulation of pathogenicity genes in Colletotrichum gloeosporioides as revealed by transcriptome analysis.</title>
        <authorList>
            <person name="Alkan N."/>
            <person name="Meng X."/>
            <person name="Friedlander G."/>
            <person name="Reuveni E."/>
            <person name="Sukno S."/>
            <person name="Sherman A."/>
            <person name="Thon M."/>
            <person name="Fluhr R."/>
            <person name="Prusky D."/>
        </authorList>
    </citation>
    <scope>NUCLEOTIDE SEQUENCE [LARGE SCALE GENOMIC DNA]</scope>
    <source>
        <strain evidence="2">Cg-14</strain>
    </source>
</reference>
<proteinExistence type="predicted"/>